<proteinExistence type="predicted"/>
<dbReference type="Proteomes" id="UP000887565">
    <property type="component" value="Unplaced"/>
</dbReference>
<reference evidence="2" key="1">
    <citation type="submission" date="2022-11" db="UniProtKB">
        <authorList>
            <consortium name="WormBaseParasite"/>
        </authorList>
    </citation>
    <scope>IDENTIFICATION</scope>
</reference>
<evidence type="ECO:0000313" key="1">
    <source>
        <dbReference type="Proteomes" id="UP000887565"/>
    </source>
</evidence>
<organism evidence="1 2">
    <name type="scientific">Romanomermis culicivorax</name>
    <name type="common">Nematode worm</name>
    <dbReference type="NCBI Taxonomy" id="13658"/>
    <lineage>
        <taxon>Eukaryota</taxon>
        <taxon>Metazoa</taxon>
        <taxon>Ecdysozoa</taxon>
        <taxon>Nematoda</taxon>
        <taxon>Enoplea</taxon>
        <taxon>Dorylaimia</taxon>
        <taxon>Mermithida</taxon>
        <taxon>Mermithoidea</taxon>
        <taxon>Mermithidae</taxon>
        <taxon>Romanomermis</taxon>
    </lineage>
</organism>
<accession>A0A915HSX6</accession>
<dbReference type="AlphaFoldDB" id="A0A915HSX6"/>
<dbReference type="WBParaSite" id="nRc.2.0.1.t04859-RA">
    <property type="protein sequence ID" value="nRc.2.0.1.t04859-RA"/>
    <property type="gene ID" value="nRc.2.0.1.g04859"/>
</dbReference>
<name>A0A915HSX6_ROMCU</name>
<evidence type="ECO:0000313" key="2">
    <source>
        <dbReference type="WBParaSite" id="nRc.2.0.1.t04859-RA"/>
    </source>
</evidence>
<keyword evidence="1" id="KW-1185">Reference proteome</keyword>
<protein>
    <submittedName>
        <fullName evidence="2">Uncharacterized protein</fullName>
    </submittedName>
</protein>
<sequence length="167" mass="18862">MSHHDVTVKWMTSAQRLESNMSRITDKYEKLHTESSALWDFHIDLPTFEDDESNSVDFKTTKVSLPIDEFNHQVESFIQSLGSNLHVFGANDQVFSLVAPVIDANAREKYRSQKAAPRLYGFGFGCENCENRKIHLQNPGFGIDFPILNIMVSVSDDGFHGFSIGFG</sequence>